<proteinExistence type="predicted"/>
<gene>
    <name evidence="2" type="ORF">HNQ52_001548</name>
</gene>
<dbReference type="Proteomes" id="UP000521199">
    <property type="component" value="Unassembled WGS sequence"/>
</dbReference>
<feature type="transmembrane region" description="Helical" evidence="1">
    <location>
        <begin position="169"/>
        <end position="192"/>
    </location>
</feature>
<sequence length="308" mass="33114">MDARQVIETYVTDVALLLPRRQRNDVAFELRALLGEELQALADAAGRPPDAEMALALARGMGRPADVAARYRPAVTIIDPADGAAFRRAAWIGLVVIWGLGLLRSFWPPLPESGVLGALGHWWTTAALPSLWWPGVLVAGFAAAAWGRRRWPRTADWMPRPSDAAGNRGLLVVAAVAALCGACVLVAPAYFIDAALGGRAAPVVIESFTYTETFRQRQGIVLLVLLFAQVALMAVAIVQGRRPPLLRRAETALALLFCAAMAWTIASGPIFLGAESDRTAKSLLIPILVCTLIGIGLQWYRRVRPAPG</sequence>
<comment type="caution">
    <text evidence="2">The sequence shown here is derived from an EMBL/GenBank/DDBJ whole genome shotgun (WGS) entry which is preliminary data.</text>
</comment>
<keyword evidence="3" id="KW-1185">Reference proteome</keyword>
<feature type="transmembrane region" description="Helical" evidence="1">
    <location>
        <begin position="252"/>
        <end position="271"/>
    </location>
</feature>
<feature type="transmembrane region" description="Helical" evidence="1">
    <location>
        <begin position="89"/>
        <end position="107"/>
    </location>
</feature>
<keyword evidence="1" id="KW-0812">Transmembrane</keyword>
<name>A0A7W8D4Z4_9GAMM</name>
<dbReference type="AlphaFoldDB" id="A0A7W8D4Z4"/>
<accession>A0A7W8D4Z4</accession>
<dbReference type="RefSeq" id="WP_183960526.1">
    <property type="nucleotide sequence ID" value="NZ_JACHHP010000002.1"/>
</dbReference>
<dbReference type="EMBL" id="JACHHP010000002">
    <property type="protein sequence ID" value="MBB5208019.1"/>
    <property type="molecule type" value="Genomic_DNA"/>
</dbReference>
<organism evidence="2 3">
    <name type="scientific">Chiayiivirga flava</name>
    <dbReference type="NCBI Taxonomy" id="659595"/>
    <lineage>
        <taxon>Bacteria</taxon>
        <taxon>Pseudomonadati</taxon>
        <taxon>Pseudomonadota</taxon>
        <taxon>Gammaproteobacteria</taxon>
        <taxon>Lysobacterales</taxon>
        <taxon>Lysobacteraceae</taxon>
        <taxon>Chiayiivirga</taxon>
    </lineage>
</organism>
<evidence type="ECO:0000256" key="1">
    <source>
        <dbReference type="SAM" id="Phobius"/>
    </source>
</evidence>
<keyword evidence="1" id="KW-0472">Membrane</keyword>
<keyword evidence="1" id="KW-1133">Transmembrane helix</keyword>
<feature type="transmembrane region" description="Helical" evidence="1">
    <location>
        <begin position="220"/>
        <end position="240"/>
    </location>
</feature>
<reference evidence="2 3" key="1">
    <citation type="submission" date="2020-08" db="EMBL/GenBank/DDBJ databases">
        <title>Genomic Encyclopedia of Type Strains, Phase IV (KMG-IV): sequencing the most valuable type-strain genomes for metagenomic binning, comparative biology and taxonomic classification.</title>
        <authorList>
            <person name="Goeker M."/>
        </authorList>
    </citation>
    <scope>NUCLEOTIDE SEQUENCE [LARGE SCALE GENOMIC DNA]</scope>
    <source>
        <strain evidence="2 3">DSM 24163</strain>
    </source>
</reference>
<feature type="transmembrane region" description="Helical" evidence="1">
    <location>
        <begin position="127"/>
        <end position="148"/>
    </location>
</feature>
<evidence type="ECO:0000313" key="2">
    <source>
        <dbReference type="EMBL" id="MBB5208019.1"/>
    </source>
</evidence>
<evidence type="ECO:0000313" key="3">
    <source>
        <dbReference type="Proteomes" id="UP000521199"/>
    </source>
</evidence>
<feature type="transmembrane region" description="Helical" evidence="1">
    <location>
        <begin position="283"/>
        <end position="300"/>
    </location>
</feature>
<protein>
    <submittedName>
        <fullName evidence="2">Uncharacterized protein</fullName>
    </submittedName>
</protein>